<proteinExistence type="inferred from homology"/>
<reference evidence="6" key="1">
    <citation type="journal article" date="2004" name="Nature">
        <title>Genome duplication in the teleost fish Tetraodon nigroviridis reveals the early vertebrate proto-karyotype.</title>
        <authorList>
            <person name="Jaillon O."/>
            <person name="Aury J.-M."/>
            <person name="Brunet F."/>
            <person name="Petit J.-L."/>
            <person name="Stange-Thomann N."/>
            <person name="Mauceli E."/>
            <person name="Bouneau L."/>
            <person name="Fischer C."/>
            <person name="Ozouf-Costaz C."/>
            <person name="Bernot A."/>
            <person name="Nicaud S."/>
            <person name="Jaffe D."/>
            <person name="Fisher S."/>
            <person name="Lutfalla G."/>
            <person name="Dossat C."/>
            <person name="Segurens B."/>
            <person name="Dasilva C."/>
            <person name="Salanoubat M."/>
            <person name="Levy M."/>
            <person name="Boudet N."/>
            <person name="Castellano S."/>
            <person name="Anthouard V."/>
            <person name="Jubin C."/>
            <person name="Castelli V."/>
            <person name="Katinka M."/>
            <person name="Vacherie B."/>
            <person name="Biemont C."/>
            <person name="Skalli Z."/>
            <person name="Cattolico L."/>
            <person name="Poulain J."/>
            <person name="De Berardinis V."/>
            <person name="Cruaud C."/>
            <person name="Duprat S."/>
            <person name="Brottier P."/>
            <person name="Coutanceau J.-P."/>
            <person name="Gouzy J."/>
            <person name="Parra G."/>
            <person name="Lardier G."/>
            <person name="Chapple C."/>
            <person name="McKernan K.J."/>
            <person name="McEwan P."/>
            <person name="Bosak S."/>
            <person name="Kellis M."/>
            <person name="Volff J.-N."/>
            <person name="Guigo R."/>
            <person name="Zody M.C."/>
            <person name="Mesirov J."/>
            <person name="Lindblad-Toh K."/>
            <person name="Birren B."/>
            <person name="Nusbaum C."/>
            <person name="Kahn D."/>
            <person name="Robinson-Rechavi M."/>
            <person name="Laudet V."/>
            <person name="Schachter V."/>
            <person name="Quetier F."/>
            <person name="Saurin W."/>
            <person name="Scarpelli C."/>
            <person name="Wincker P."/>
            <person name="Lander E.S."/>
            <person name="Weissenbach J."/>
            <person name="Roest Crollius H."/>
        </authorList>
    </citation>
    <scope>NUCLEOTIDE SEQUENCE [LARGE SCALE GENOMIC DNA]</scope>
</reference>
<dbReference type="OMA" id="MQLRYHD"/>
<evidence type="ECO:0000256" key="3">
    <source>
        <dbReference type="SAM" id="Phobius"/>
    </source>
</evidence>
<dbReference type="InterPro" id="IPR051276">
    <property type="entry name" value="Saccharopine_DH-like_oxidrdct"/>
</dbReference>
<dbReference type="Pfam" id="PF03435">
    <property type="entry name" value="Sacchrp_dh_NADP"/>
    <property type="match status" value="1"/>
</dbReference>
<reference evidence="5" key="2">
    <citation type="submission" date="2025-08" db="UniProtKB">
        <authorList>
            <consortium name="Ensembl"/>
        </authorList>
    </citation>
    <scope>IDENTIFICATION</scope>
</reference>
<dbReference type="FunFam" id="3.40.50.720:FF:000178">
    <property type="entry name" value="Saccharopine dehydrogenase-like oxidoreductase"/>
    <property type="match status" value="1"/>
</dbReference>
<feature type="domain" description="Saccharopine dehydrogenase NADP binding" evidence="4">
    <location>
        <begin position="15"/>
        <end position="152"/>
    </location>
</feature>
<protein>
    <recommendedName>
        <fullName evidence="2">Saccharopine dehydrogenase-like oxidoreductase</fullName>
    </recommendedName>
</protein>
<keyword evidence="3" id="KW-1133">Transmembrane helix</keyword>
<dbReference type="InterPro" id="IPR036291">
    <property type="entry name" value="NAD(P)-bd_dom_sf"/>
</dbReference>
<dbReference type="InterPro" id="IPR005097">
    <property type="entry name" value="Sacchrp_dh_NADP-bd"/>
</dbReference>
<evidence type="ECO:0000313" key="6">
    <source>
        <dbReference type="Proteomes" id="UP000007303"/>
    </source>
</evidence>
<organism evidence="5 6">
    <name type="scientific">Tetraodon nigroviridis</name>
    <name type="common">Spotted green pufferfish</name>
    <name type="synonym">Chelonodon nigroviridis</name>
    <dbReference type="NCBI Taxonomy" id="99883"/>
    <lineage>
        <taxon>Eukaryota</taxon>
        <taxon>Metazoa</taxon>
        <taxon>Chordata</taxon>
        <taxon>Craniata</taxon>
        <taxon>Vertebrata</taxon>
        <taxon>Euteleostomi</taxon>
        <taxon>Actinopterygii</taxon>
        <taxon>Neopterygii</taxon>
        <taxon>Teleostei</taxon>
        <taxon>Neoteleostei</taxon>
        <taxon>Acanthomorphata</taxon>
        <taxon>Eupercaria</taxon>
        <taxon>Tetraodontiformes</taxon>
        <taxon>Tetradontoidea</taxon>
        <taxon>Tetraodontidae</taxon>
        <taxon>Tetraodon</taxon>
    </lineage>
</organism>
<sequence>MARFETTSSRPYHLVIFGASGFTGQFVVEEVARTVSEGPQGTLKWAVAGRSKQKLEKVVEQAAGVLGKPELRSEVDIIVADVAEPDSLASMCKQAVIVLNCVGPYRFFGEPVVKACVENGAHHMDISGEPQFLEGMQLNYNSQAAEKGVYVIGSCGFDSIPADMGVLYTRDQFKGVLTAVESFLTIQTGSEGACVHDGTWQSAIYGFANSQHLQSLRRKFNHKPLPTAGAKLKRRYWVPLFFSNEIQQYAVPFIGSDPSVVKRTQRYLAEEHQATPVQYGAYAGFGGIGNIIKLMFAGMMFWFLVKFSFGRNLLIKYPEFFSFGLFTKAGPTRKQLEDSSFQFAFYGEGYTDGQDPSQGKPDGKIRTLVQGPEVGYVATPIAMVQAALTLLNEPSALPKTGGVYTPGAAFAKTTLIDRLNKHGIQFSLSRPK</sequence>
<evidence type="ECO:0000259" key="4">
    <source>
        <dbReference type="Pfam" id="PF03435"/>
    </source>
</evidence>
<dbReference type="FunCoup" id="H3DK03">
    <property type="interactions" value="410"/>
</dbReference>
<evidence type="ECO:0000256" key="2">
    <source>
        <dbReference type="ARBA" id="ARBA00039852"/>
    </source>
</evidence>
<comment type="similarity">
    <text evidence="1">Belongs to the saccharopine dehydrogenase family.</text>
</comment>
<evidence type="ECO:0000313" key="5">
    <source>
        <dbReference type="Ensembl" id="ENSTNIP00000020849.1"/>
    </source>
</evidence>
<dbReference type="Gene3D" id="3.40.50.720">
    <property type="entry name" value="NAD(P)-binding Rossmann-like Domain"/>
    <property type="match status" value="1"/>
</dbReference>
<dbReference type="GO" id="GO:0005739">
    <property type="term" value="C:mitochondrion"/>
    <property type="evidence" value="ECO:0007669"/>
    <property type="project" value="TreeGrafter"/>
</dbReference>
<dbReference type="AlphaFoldDB" id="H3DK03"/>
<dbReference type="GO" id="GO:0009247">
    <property type="term" value="P:glycolipid biosynthetic process"/>
    <property type="evidence" value="ECO:0007669"/>
    <property type="project" value="TreeGrafter"/>
</dbReference>
<dbReference type="GO" id="GO:0005886">
    <property type="term" value="C:plasma membrane"/>
    <property type="evidence" value="ECO:0007669"/>
    <property type="project" value="TreeGrafter"/>
</dbReference>
<dbReference type="GeneTree" id="ENSGT00390000004799"/>
<accession>H3DK03</accession>
<reference evidence="5" key="3">
    <citation type="submission" date="2025-09" db="UniProtKB">
        <authorList>
            <consortium name="Ensembl"/>
        </authorList>
    </citation>
    <scope>IDENTIFICATION</scope>
</reference>
<dbReference type="GO" id="GO:0005811">
    <property type="term" value="C:lipid droplet"/>
    <property type="evidence" value="ECO:0007669"/>
    <property type="project" value="TreeGrafter"/>
</dbReference>
<dbReference type="SUPFAM" id="SSF51735">
    <property type="entry name" value="NAD(P)-binding Rossmann-fold domains"/>
    <property type="match status" value="1"/>
</dbReference>
<dbReference type="PANTHER" id="PTHR12286">
    <property type="entry name" value="SACCHAROPINE DEHYDROGENASE-LIKE OXIDOREDUCTASE"/>
    <property type="match status" value="1"/>
</dbReference>
<dbReference type="PANTHER" id="PTHR12286:SF5">
    <property type="entry name" value="SACCHAROPINE DEHYDROGENASE-LIKE OXIDOREDUCTASE"/>
    <property type="match status" value="1"/>
</dbReference>
<dbReference type="InParanoid" id="H3DK03"/>
<dbReference type="Proteomes" id="UP000007303">
    <property type="component" value="Unassembled WGS sequence"/>
</dbReference>
<keyword evidence="3" id="KW-0812">Transmembrane</keyword>
<name>H3DK03_TETNG</name>
<keyword evidence="6" id="KW-1185">Reference proteome</keyword>
<dbReference type="STRING" id="99883.ENSTNIP00000020849"/>
<keyword evidence="3" id="KW-0472">Membrane</keyword>
<dbReference type="Ensembl" id="ENSTNIT00000021082.1">
    <property type="protein sequence ID" value="ENSTNIP00000020849.1"/>
    <property type="gene ID" value="ENSTNIG00000017699.1"/>
</dbReference>
<feature type="transmembrane region" description="Helical" evidence="3">
    <location>
        <begin position="279"/>
        <end position="305"/>
    </location>
</feature>
<dbReference type="HOGENOM" id="CLU_031002_1_0_1"/>
<evidence type="ECO:0000256" key="1">
    <source>
        <dbReference type="ARBA" id="ARBA00038048"/>
    </source>
</evidence>